<feature type="transmembrane region" description="Helical" evidence="6">
    <location>
        <begin position="177"/>
        <end position="204"/>
    </location>
</feature>
<keyword evidence="2 6" id="KW-0812">Transmembrane</keyword>
<keyword evidence="4 6" id="KW-0472">Membrane</keyword>
<dbReference type="GO" id="GO:0032541">
    <property type="term" value="C:cortical endoplasmic reticulum"/>
    <property type="evidence" value="ECO:0007669"/>
    <property type="project" value="TreeGrafter"/>
</dbReference>
<dbReference type="EMBL" id="MCGO01000051">
    <property type="protein sequence ID" value="ORY37240.1"/>
    <property type="molecule type" value="Genomic_DNA"/>
</dbReference>
<evidence type="ECO:0000256" key="6">
    <source>
        <dbReference type="SAM" id="Phobius"/>
    </source>
</evidence>
<dbReference type="PANTHER" id="PTHR12308">
    <property type="entry name" value="ANOCTAMIN"/>
    <property type="match status" value="1"/>
</dbReference>
<feature type="transmembrane region" description="Helical" evidence="6">
    <location>
        <begin position="572"/>
        <end position="592"/>
    </location>
</feature>
<evidence type="ECO:0000313" key="8">
    <source>
        <dbReference type="EMBL" id="ORY37240.1"/>
    </source>
</evidence>
<evidence type="ECO:0000256" key="1">
    <source>
        <dbReference type="ARBA" id="ARBA00004141"/>
    </source>
</evidence>
<dbReference type="GO" id="GO:0005254">
    <property type="term" value="F:chloride channel activity"/>
    <property type="evidence" value="ECO:0007669"/>
    <property type="project" value="TreeGrafter"/>
</dbReference>
<feature type="transmembrane region" description="Helical" evidence="6">
    <location>
        <begin position="269"/>
        <end position="294"/>
    </location>
</feature>
<evidence type="ECO:0000256" key="5">
    <source>
        <dbReference type="SAM" id="Coils"/>
    </source>
</evidence>
<proteinExistence type="predicted"/>
<sequence length="692" mass="78086">MSLQPAPPTTTPTARLVFILHGSDTSAQAEVCARLEGGGFTLQTVTLDDVSSKDPEVAVVATASAALVTHLFSKQLRIEASADRVPTEADALRIALDFASSAVFFGGLGVLVGANRERANKCLDDKWKWVGGDGVVKEVVVLDNHDFENTWMHSWDDKWILDTKDLTVVQQHMGERVAFYFAFLNFYLQALVPLSAIGFVVYFLFPDYSYTYAFILSVWSIFFIAGWKRQEFDRDRPQFVPDRVDVDPITGEPVPFFPFYKRWFVHAAYTMPMILIFTIAVFLISMVILTAEIFTTQVYTGPNKMLVSLIPVIIYVLSLPLLQLLYTQLSKYITDLENSQSVNDNDASYARKTFIITCLLTQLSLLLTGVLYIPLSDLLVPYVNPYLETYGVADHIVGLNATQTRNLLSPFSLQEKVLTYSITNQIVNQAVAVLLPAVLAWWSTRAVSAAEKKELLENQREEAEKIHQAAETHDETTPLIPLDQVVLTEQEQLKIDIERAISLPVYEMFDEYNELANQYSLLVMFSVAWPMCALFCALNNFADLRTHAFKVCKTVRRPLPIRSNSIAPWTDIFQLFTVIGTVTTTLLCLLYHNWNPTVLASQQTLPHISYYFIVLVIVEHAQFIVQWLVEIGMDVTWGDLKALAEKRRKAERALLGGVRVGLQGGVAKVMETHENVMDKFKDFLKGGKRKEE</sequence>
<dbReference type="GO" id="GO:0016020">
    <property type="term" value="C:membrane"/>
    <property type="evidence" value="ECO:0007669"/>
    <property type="project" value="UniProtKB-SubCell"/>
</dbReference>
<feature type="domain" description="Anoctamin transmembrane" evidence="7">
    <location>
        <begin position="170"/>
        <end position="633"/>
    </location>
</feature>
<feature type="coiled-coil region" evidence="5">
    <location>
        <begin position="446"/>
        <end position="476"/>
    </location>
</feature>
<feature type="transmembrane region" description="Helical" evidence="6">
    <location>
        <begin position="608"/>
        <end position="629"/>
    </location>
</feature>
<evidence type="ECO:0000259" key="7">
    <source>
        <dbReference type="Pfam" id="PF04547"/>
    </source>
</evidence>
<evidence type="ECO:0000256" key="4">
    <source>
        <dbReference type="ARBA" id="ARBA00023136"/>
    </source>
</evidence>
<evidence type="ECO:0000256" key="2">
    <source>
        <dbReference type="ARBA" id="ARBA00022692"/>
    </source>
</evidence>
<feature type="transmembrane region" description="Helical" evidence="6">
    <location>
        <begin position="306"/>
        <end position="326"/>
    </location>
</feature>
<keyword evidence="9" id="KW-1185">Reference proteome</keyword>
<feature type="transmembrane region" description="Helical" evidence="6">
    <location>
        <begin position="519"/>
        <end position="541"/>
    </location>
</feature>
<feature type="transmembrane region" description="Helical" evidence="6">
    <location>
        <begin position="354"/>
        <end position="375"/>
    </location>
</feature>
<dbReference type="InterPro" id="IPR007632">
    <property type="entry name" value="Anoctamin"/>
</dbReference>
<keyword evidence="3 6" id="KW-1133">Transmembrane helix</keyword>
<accession>A0A1Y2BR67</accession>
<comment type="subcellular location">
    <subcellularLocation>
        <location evidence="1">Membrane</location>
        <topology evidence="1">Multi-pass membrane protein</topology>
    </subcellularLocation>
</comment>
<evidence type="ECO:0000256" key="3">
    <source>
        <dbReference type="ARBA" id="ARBA00022989"/>
    </source>
</evidence>
<dbReference type="OrthoDB" id="296386at2759"/>
<keyword evidence="5" id="KW-0175">Coiled coil</keyword>
<dbReference type="Proteomes" id="UP000193642">
    <property type="component" value="Unassembled WGS sequence"/>
</dbReference>
<reference evidence="8 9" key="1">
    <citation type="submission" date="2016-07" db="EMBL/GenBank/DDBJ databases">
        <title>Pervasive Adenine N6-methylation of Active Genes in Fungi.</title>
        <authorList>
            <consortium name="DOE Joint Genome Institute"/>
            <person name="Mondo S.J."/>
            <person name="Dannebaum R.O."/>
            <person name="Kuo R.C."/>
            <person name="Labutti K."/>
            <person name="Haridas S."/>
            <person name="Kuo A."/>
            <person name="Salamov A."/>
            <person name="Ahrendt S.R."/>
            <person name="Lipzen A."/>
            <person name="Sullivan W."/>
            <person name="Andreopoulos W.B."/>
            <person name="Clum A."/>
            <person name="Lindquist E."/>
            <person name="Daum C."/>
            <person name="Ramamoorthy G.K."/>
            <person name="Gryganskyi A."/>
            <person name="Culley D."/>
            <person name="Magnuson J.K."/>
            <person name="James T.Y."/>
            <person name="O'Malley M.A."/>
            <person name="Stajich J.E."/>
            <person name="Spatafora J.W."/>
            <person name="Visel A."/>
            <person name="Grigoriev I.V."/>
        </authorList>
    </citation>
    <scope>NUCLEOTIDE SEQUENCE [LARGE SCALE GENOMIC DNA]</scope>
    <source>
        <strain evidence="8 9">JEL800</strain>
    </source>
</reference>
<organism evidence="8 9">
    <name type="scientific">Rhizoclosmatium globosum</name>
    <dbReference type="NCBI Taxonomy" id="329046"/>
    <lineage>
        <taxon>Eukaryota</taxon>
        <taxon>Fungi</taxon>
        <taxon>Fungi incertae sedis</taxon>
        <taxon>Chytridiomycota</taxon>
        <taxon>Chytridiomycota incertae sedis</taxon>
        <taxon>Chytridiomycetes</taxon>
        <taxon>Chytridiales</taxon>
        <taxon>Chytriomycetaceae</taxon>
        <taxon>Rhizoclosmatium</taxon>
    </lineage>
</organism>
<evidence type="ECO:0000313" key="9">
    <source>
        <dbReference type="Proteomes" id="UP000193642"/>
    </source>
</evidence>
<dbReference type="Pfam" id="PF04547">
    <property type="entry name" value="Anoctamin"/>
    <property type="match status" value="1"/>
</dbReference>
<comment type="caution">
    <text evidence="8">The sequence shown here is derived from an EMBL/GenBank/DDBJ whole genome shotgun (WGS) entry which is preliminary data.</text>
</comment>
<dbReference type="STRING" id="329046.A0A1Y2BR67"/>
<dbReference type="PANTHER" id="PTHR12308:SF73">
    <property type="entry name" value="ANOCTAMIN"/>
    <property type="match status" value="1"/>
</dbReference>
<dbReference type="AlphaFoldDB" id="A0A1Y2BR67"/>
<name>A0A1Y2BR67_9FUNG</name>
<protein>
    <recommendedName>
        <fullName evidence="7">Anoctamin transmembrane domain-containing protein</fullName>
    </recommendedName>
</protein>
<gene>
    <name evidence="8" type="ORF">BCR33DRAFT_721596</name>
</gene>
<feature type="transmembrane region" description="Helical" evidence="6">
    <location>
        <begin position="210"/>
        <end position="227"/>
    </location>
</feature>
<dbReference type="InterPro" id="IPR049452">
    <property type="entry name" value="Anoctamin_TM"/>
</dbReference>